<gene>
    <name evidence="5" type="primary">rpmD</name>
    <name evidence="7" type="ORF">CUN60_11205</name>
</gene>
<dbReference type="OrthoDB" id="9812790at2"/>
<evidence type="ECO:0000256" key="1">
    <source>
        <dbReference type="ARBA" id="ARBA00007594"/>
    </source>
</evidence>
<dbReference type="GO" id="GO:0006412">
    <property type="term" value="P:translation"/>
    <property type="evidence" value="ECO:0007669"/>
    <property type="project" value="UniProtKB-UniRule"/>
</dbReference>
<feature type="domain" description="Large ribosomal subunit protein uL30-like ferredoxin-like fold" evidence="6">
    <location>
        <begin position="6"/>
        <end position="56"/>
    </location>
</feature>
<evidence type="ECO:0000259" key="6">
    <source>
        <dbReference type="Pfam" id="PF00327"/>
    </source>
</evidence>
<dbReference type="PANTHER" id="PTHR15892">
    <property type="entry name" value="MITOCHONDRIAL RIBOSOMAL PROTEIN L30"/>
    <property type="match status" value="1"/>
</dbReference>
<evidence type="ECO:0000256" key="2">
    <source>
        <dbReference type="ARBA" id="ARBA00011838"/>
    </source>
</evidence>
<keyword evidence="3 5" id="KW-0689">Ribosomal protein</keyword>
<dbReference type="Gene3D" id="3.30.1390.20">
    <property type="entry name" value="Ribosomal protein L30, ferredoxin-like fold domain"/>
    <property type="match status" value="1"/>
</dbReference>
<dbReference type="GO" id="GO:0003735">
    <property type="term" value="F:structural constituent of ribosome"/>
    <property type="evidence" value="ECO:0007669"/>
    <property type="project" value="InterPro"/>
</dbReference>
<evidence type="ECO:0000256" key="4">
    <source>
        <dbReference type="ARBA" id="ARBA00023274"/>
    </source>
</evidence>
<dbReference type="InterPro" id="IPR005996">
    <property type="entry name" value="Ribosomal_uL30_bac-type"/>
</dbReference>
<dbReference type="NCBIfam" id="TIGR01308">
    <property type="entry name" value="rpmD_bact"/>
    <property type="match status" value="1"/>
</dbReference>
<dbReference type="CDD" id="cd01658">
    <property type="entry name" value="Ribosomal_L30"/>
    <property type="match status" value="1"/>
</dbReference>
<dbReference type="Proteomes" id="UP000236655">
    <property type="component" value="Chromosome"/>
</dbReference>
<reference evidence="8" key="1">
    <citation type="submission" date="2017-11" db="EMBL/GenBank/DDBJ databases">
        <authorList>
            <person name="Chan K.G."/>
            <person name="Lee L.S."/>
        </authorList>
    </citation>
    <scope>NUCLEOTIDE SEQUENCE [LARGE SCALE GENOMIC DNA]</scope>
    <source>
        <strain evidence="8">DSM 100970</strain>
    </source>
</reference>
<organism evidence="7 8">
    <name type="scientific">Aquella oligotrophica</name>
    <dbReference type="NCBI Taxonomy" id="2067065"/>
    <lineage>
        <taxon>Bacteria</taxon>
        <taxon>Pseudomonadati</taxon>
        <taxon>Pseudomonadota</taxon>
        <taxon>Betaproteobacteria</taxon>
        <taxon>Neisseriales</taxon>
        <taxon>Neisseriaceae</taxon>
        <taxon>Aquella</taxon>
    </lineage>
</organism>
<protein>
    <recommendedName>
        <fullName evidence="5">Large ribosomal subunit protein uL30</fullName>
    </recommendedName>
</protein>
<dbReference type="KEGG" id="nba:CUN60_11205"/>
<dbReference type="Pfam" id="PF00327">
    <property type="entry name" value="Ribosomal_L30"/>
    <property type="match status" value="1"/>
</dbReference>
<evidence type="ECO:0000313" key="8">
    <source>
        <dbReference type="Proteomes" id="UP000236655"/>
    </source>
</evidence>
<dbReference type="RefSeq" id="WP_102952125.1">
    <property type="nucleotide sequence ID" value="NZ_CP024847.1"/>
</dbReference>
<dbReference type="GO" id="GO:0022625">
    <property type="term" value="C:cytosolic large ribosomal subunit"/>
    <property type="evidence" value="ECO:0007669"/>
    <property type="project" value="TreeGrafter"/>
</dbReference>
<evidence type="ECO:0000256" key="3">
    <source>
        <dbReference type="ARBA" id="ARBA00022980"/>
    </source>
</evidence>
<accession>A0A2I7N8Q9</accession>
<dbReference type="EMBL" id="CP024847">
    <property type="protein sequence ID" value="AUR52838.1"/>
    <property type="molecule type" value="Genomic_DNA"/>
</dbReference>
<evidence type="ECO:0000313" key="7">
    <source>
        <dbReference type="EMBL" id="AUR52838.1"/>
    </source>
</evidence>
<comment type="subunit">
    <text evidence="2 5">Part of the 50S ribosomal subunit.</text>
</comment>
<evidence type="ECO:0000256" key="5">
    <source>
        <dbReference type="HAMAP-Rule" id="MF_01371"/>
    </source>
</evidence>
<dbReference type="PANTHER" id="PTHR15892:SF2">
    <property type="entry name" value="LARGE RIBOSOMAL SUBUNIT PROTEIN UL30M"/>
    <property type="match status" value="1"/>
</dbReference>
<dbReference type="HAMAP" id="MF_01371_B">
    <property type="entry name" value="Ribosomal_uL30_B"/>
    <property type="match status" value="1"/>
</dbReference>
<sequence length="60" mass="6663">MAQKTVKVTLIKSLIGRLENHKASARGLGLRKIGQTVEVIDTPENRGMINRINYLVKCEG</sequence>
<keyword evidence="4 5" id="KW-0687">Ribonucleoprotein</keyword>
<dbReference type="FunFam" id="3.30.1390.20:FF:000001">
    <property type="entry name" value="50S ribosomal protein L30"/>
    <property type="match status" value="1"/>
</dbReference>
<dbReference type="SUPFAM" id="SSF55129">
    <property type="entry name" value="Ribosomal protein L30p/L7e"/>
    <property type="match status" value="1"/>
</dbReference>
<dbReference type="InterPro" id="IPR036919">
    <property type="entry name" value="Ribo_uL30_ferredoxin-like_sf"/>
</dbReference>
<dbReference type="AlphaFoldDB" id="A0A2I7N8Q9"/>
<keyword evidence="8" id="KW-1185">Reference proteome</keyword>
<proteinExistence type="inferred from homology"/>
<dbReference type="InterPro" id="IPR016082">
    <property type="entry name" value="Ribosomal_uL30_ferredoxin-like"/>
</dbReference>
<name>A0A2I7N8Q9_9NEIS</name>
<comment type="similarity">
    <text evidence="1 5">Belongs to the universal ribosomal protein uL30 family.</text>
</comment>
<dbReference type="PIRSF" id="PIRSF002211">
    <property type="entry name" value="Ribosomal_L30_bac-type"/>
    <property type="match status" value="1"/>
</dbReference>